<dbReference type="Pfam" id="PF00550">
    <property type="entry name" value="PP-binding"/>
    <property type="match status" value="3"/>
</dbReference>
<dbReference type="PANTHER" id="PTHR45527:SF1">
    <property type="entry name" value="FATTY ACID SYNTHASE"/>
    <property type="match status" value="1"/>
</dbReference>
<keyword evidence="7" id="KW-1185">Reference proteome</keyword>
<dbReference type="Gene3D" id="3.30.559.10">
    <property type="entry name" value="Chloramphenicol acetyltransferase-like domain"/>
    <property type="match status" value="3"/>
</dbReference>
<dbReference type="Gene3D" id="3.40.50.12780">
    <property type="entry name" value="N-terminal domain of ligase-like"/>
    <property type="match status" value="2"/>
</dbReference>
<comment type="cofactor">
    <cofactor evidence="1">
        <name>pantetheine 4'-phosphate</name>
        <dbReference type="ChEBI" id="CHEBI:47942"/>
    </cofactor>
</comment>
<feature type="compositionally biased region" description="Low complexity" evidence="4">
    <location>
        <begin position="238"/>
        <end position="249"/>
    </location>
</feature>
<keyword evidence="2" id="KW-0596">Phosphopantetheine</keyword>
<dbReference type="InterPro" id="IPR009081">
    <property type="entry name" value="PP-bd_ACP"/>
</dbReference>
<dbReference type="Pfam" id="PF13193">
    <property type="entry name" value="AMP-binding_C"/>
    <property type="match status" value="2"/>
</dbReference>
<dbReference type="Gene3D" id="3.30.559.30">
    <property type="entry name" value="Nonribosomal peptide synthetase, condensation domain"/>
    <property type="match status" value="2"/>
</dbReference>
<proteinExistence type="predicted"/>
<evidence type="ECO:0000256" key="1">
    <source>
        <dbReference type="ARBA" id="ARBA00001957"/>
    </source>
</evidence>
<accession>A0ABN2TN05</accession>
<dbReference type="PROSITE" id="PS00455">
    <property type="entry name" value="AMP_BINDING"/>
    <property type="match status" value="2"/>
</dbReference>
<dbReference type="PANTHER" id="PTHR45527">
    <property type="entry name" value="NONRIBOSOMAL PEPTIDE SYNTHETASE"/>
    <property type="match status" value="1"/>
</dbReference>
<dbReference type="InterPro" id="IPR020845">
    <property type="entry name" value="AMP-binding_CS"/>
</dbReference>
<dbReference type="InterPro" id="IPR045851">
    <property type="entry name" value="AMP-bd_C_sf"/>
</dbReference>
<dbReference type="InterPro" id="IPR010071">
    <property type="entry name" value="AA_adenyl_dom"/>
</dbReference>
<dbReference type="PROSITE" id="PS50075">
    <property type="entry name" value="CARRIER"/>
    <property type="match status" value="3"/>
</dbReference>
<feature type="region of interest" description="Disordered" evidence="4">
    <location>
        <begin position="742"/>
        <end position="761"/>
    </location>
</feature>
<dbReference type="CDD" id="cd19531">
    <property type="entry name" value="LCL_NRPS-like"/>
    <property type="match status" value="2"/>
</dbReference>
<feature type="region of interest" description="Disordered" evidence="4">
    <location>
        <begin position="81"/>
        <end position="100"/>
    </location>
</feature>
<sequence>MTAVADDGLAAAVHRIWCEVLETDDLDPHANLFDLGGHSLLATQIMARVRAELRAVLTLDAFFEQPTPAGTAALVGEYRATGRPAPSDVEPRRDPARSASLSPAQERLWFLYRLDPTDTSYNMPTTLRIRGDLNVEALDRALTELIDRHPMLRSSFGDEGGRPMQSIGDRGPKLERIDLSGAELADGLGDSEWIDLSDAPEAKNTRDLVAEATAGFGDPGRVSRSGAPDPEHVREPFAARSSGVSASGRTDSSWAPDPEQARKLVAERADRPFDLEHGPVLRLTLVRLAADDHIFGVVLHHIAGDGWSLEVLLREVSELYAAFAAGRPSPLAPLSMSYFDHVRRLAQPDAAALGFWTEQLAGAPVLELPTDRPRRPVRSGQGERLVFELSADLVRRLETVARAERSTLFVVLLAAYQVLLARYSGQRDLTVGTPILGRGDVETESVVGYFAGTVVLRGDLRADPAFRDFVRATRGRVLRAISGPEVPLERILGELRIERDRSRTPLFQAMFMLLRQPEAKPRLGELDAEIFDQGLSGAKTDVGLDVYQGPNGANAVFTYDTDLFDRSTIERMTASFVALLEDVTARPEARISELMLLSPAERAEIVNRWNDSAWTEPAAALLRRTPGETIAAQMAVTPDAVAVTGADRELTYAQLDARADEIAALLGDRRGLIAVSLRRTPDLIAALLAVWRLGAAYLPLDPEFPPDRTALILADSDASVLLTERALADRFPTGDLLLLEDTEPGARPAEPDTADHRHPTDLESPAYVLYTSGSTGRPKGVAVPHRALAAFLQAMTELLGDQAGRGWLGLTSLSFDISALEIFLPLTGGGRVVLVPDGAARDGAALIKLIERTGVTDVQATPSGWRLLLEAGFTGGARGAGGSLDALVGGEALPPQLARDLRGRVRRLVNMYGPTETTIWSSFWEVPPDPQEVLIGGPIAGTRLHVLDDRGEPVPIGVPGQLWIAGDGVALGYLGRPGLTADKFRPDPFGPAGSRFYDTGDRVRRRADGRIEFLGRTDDQVKLRGHRIELGEIEAVLGSHPQVRAAAVAVRDDLLVAYIVGETDRVIAYAATRLPPALVPSLVIPVDALPLTPNGKVDRRALPQLVVLPTQARGASPSTPAQRRVAEVFADVLGHDDARISLGVDDDFFALGGHSLLAAKAVARLDRLPIGELFANPTVGGLAAVLEERRDAEQAAYKNSAIVAQQPSSVPRLSPAQQRLWFLHALEPESAAYNMYNVWRLRGPLDADAFCAALDDLAMRHQTLRTRYPDQDGTPMAIVEPHGAIDVERIELAGAGAGAGAGTAAGAALAAAEHEARNLVADRVNEPFDLTAAPPLRAALIRLADDDHVFCLVLHHIAGDGWSLNILRDDLAALYTARRTDQGPPFQDHLVQYADIDPDYWNRDRESDLAYWRTQLAEPTVLDFPTDHPRPPLSRHRGGIHGFRIPADLTERLERIGREHGATPFMVLLAAYQILLSRHSGQNDILVGTPAAGRDSVEIERVVGYFTRTLVLRGDLAGDPRFDDLLARTRTTVLDALAHQDVPFEELLGLLAVERDPSRTPLFQTMAILHSQDEDAVTDRFADLGLTPFDAGYRQAKFDLMLEAWRDDDGLSLLLDYDAELFDAPTIATLAERLVLVLDGIAADPYRPISALPMLTAADRRLVDAHAHAAPDRGPMVPELIAATVRSMPDAVAVTCGTEALTYAELDERARRLAASLAGAAIVGVCLPRSGDMIVALLAAWYAGAAYLPLDPEYPLRRRELMIADSGASVVITGPAALENPDTSLARQAAVESAPAYIIYTSGSTGAPKGVTVTHANLAARIRWMVDEYELGPDDVVVQFASLSFDTHAEEIFPALAAGAEVRLLPEGGASLPDFLAAAPDVTVLDLPTAHWHRLVELVDEIEWPDALRLVVLGGEQVHASAVTKWRDRFGDRIRLVNTYGPTEATIIATSAELTGAGAKGSGAKGSGGRPPIGRPIAATSVQVLDRSGREVPPGAVGELVIGGSGVARGYIGRPVLTAERFTPDPHGAPGARRYHTGDLARWRNDGQLEFLGRLDDQVKVRGFRVEPGEVEHRILSHPLIGDAAVVVRDDALVAYVVAAAVNPQLTDQLRTHLAETLPPHLVPGRIVVVDRLPLTVSGKVDRAALAALGALGASAAAPEQPESDAAPDTGPLTDAEQLVAEVWAEVLGIERIRVHDHFFHLGGHSLMAMRVAARIHAATDIRVPIRTLLTHPRLRDLAVAVEDIVAAELAGLTDEEADLLLASKEES</sequence>
<dbReference type="PROSITE" id="PS00012">
    <property type="entry name" value="PHOSPHOPANTETHEINE"/>
    <property type="match status" value="2"/>
</dbReference>
<feature type="domain" description="Carrier" evidence="5">
    <location>
        <begin position="2171"/>
        <end position="2246"/>
    </location>
</feature>
<evidence type="ECO:0000256" key="2">
    <source>
        <dbReference type="ARBA" id="ARBA00022450"/>
    </source>
</evidence>
<dbReference type="Pfam" id="PF00668">
    <property type="entry name" value="Condensation"/>
    <property type="match status" value="3"/>
</dbReference>
<name>A0ABN2TN05_9ACTN</name>
<dbReference type="Gene3D" id="1.10.1200.10">
    <property type="entry name" value="ACP-like"/>
    <property type="match status" value="3"/>
</dbReference>
<dbReference type="SMART" id="SM00823">
    <property type="entry name" value="PKS_PP"/>
    <property type="match status" value="3"/>
</dbReference>
<dbReference type="Pfam" id="PF00501">
    <property type="entry name" value="AMP-binding"/>
    <property type="match status" value="2"/>
</dbReference>
<dbReference type="InterPro" id="IPR025110">
    <property type="entry name" value="AMP-bd_C"/>
</dbReference>
<evidence type="ECO:0000313" key="7">
    <source>
        <dbReference type="Proteomes" id="UP001500751"/>
    </source>
</evidence>
<feature type="domain" description="Carrier" evidence="5">
    <location>
        <begin position="1119"/>
        <end position="1200"/>
    </location>
</feature>
<feature type="region of interest" description="Disordered" evidence="4">
    <location>
        <begin position="212"/>
        <end position="259"/>
    </location>
</feature>
<comment type="caution">
    <text evidence="6">The sequence shown here is derived from an EMBL/GenBank/DDBJ whole genome shotgun (WGS) entry which is preliminary data.</text>
</comment>
<dbReference type="EMBL" id="BAAAQN010000003">
    <property type="protein sequence ID" value="GAA2014522.1"/>
    <property type="molecule type" value="Genomic_DNA"/>
</dbReference>
<feature type="region of interest" description="Disordered" evidence="4">
    <location>
        <begin position="153"/>
        <end position="172"/>
    </location>
</feature>
<dbReference type="NCBIfam" id="TIGR01733">
    <property type="entry name" value="AA-adenyl-dom"/>
    <property type="match status" value="2"/>
</dbReference>
<dbReference type="CDD" id="cd05930">
    <property type="entry name" value="A_NRPS"/>
    <property type="match status" value="1"/>
</dbReference>
<feature type="compositionally biased region" description="Basic and acidic residues" evidence="4">
    <location>
        <begin position="749"/>
        <end position="761"/>
    </location>
</feature>
<dbReference type="InterPro" id="IPR020806">
    <property type="entry name" value="PKS_PP-bd"/>
</dbReference>
<evidence type="ECO:0000256" key="4">
    <source>
        <dbReference type="SAM" id="MobiDB-lite"/>
    </source>
</evidence>
<dbReference type="InterPro" id="IPR001242">
    <property type="entry name" value="Condensation_dom"/>
</dbReference>
<dbReference type="SUPFAM" id="SSF52777">
    <property type="entry name" value="CoA-dependent acyltransferases"/>
    <property type="match status" value="4"/>
</dbReference>
<gene>
    <name evidence="6" type="ORF">GCM10009839_06850</name>
</gene>
<dbReference type="InterPro" id="IPR006162">
    <property type="entry name" value="Ppantetheine_attach_site"/>
</dbReference>
<feature type="domain" description="Carrier" evidence="5">
    <location>
        <begin position="4"/>
        <end position="79"/>
    </location>
</feature>
<dbReference type="InterPro" id="IPR042099">
    <property type="entry name" value="ANL_N_sf"/>
</dbReference>
<protein>
    <recommendedName>
        <fullName evidence="5">Carrier domain-containing protein</fullName>
    </recommendedName>
</protein>
<keyword evidence="3" id="KW-0597">Phosphoprotein</keyword>
<evidence type="ECO:0000313" key="6">
    <source>
        <dbReference type="EMBL" id="GAA2014522.1"/>
    </source>
</evidence>
<evidence type="ECO:0000256" key="3">
    <source>
        <dbReference type="ARBA" id="ARBA00022553"/>
    </source>
</evidence>
<organism evidence="6 7">
    <name type="scientific">Catenulispora yoronensis</name>
    <dbReference type="NCBI Taxonomy" id="450799"/>
    <lineage>
        <taxon>Bacteria</taxon>
        <taxon>Bacillati</taxon>
        <taxon>Actinomycetota</taxon>
        <taxon>Actinomycetes</taxon>
        <taxon>Catenulisporales</taxon>
        <taxon>Catenulisporaceae</taxon>
        <taxon>Catenulispora</taxon>
    </lineage>
</organism>
<dbReference type="Gene3D" id="3.30.300.30">
    <property type="match status" value="2"/>
</dbReference>
<dbReference type="SUPFAM" id="SSF47336">
    <property type="entry name" value="ACP-like"/>
    <property type="match status" value="3"/>
</dbReference>
<evidence type="ECO:0000259" key="5">
    <source>
        <dbReference type="PROSITE" id="PS50075"/>
    </source>
</evidence>
<reference evidence="6 7" key="1">
    <citation type="journal article" date="2019" name="Int. J. Syst. Evol. Microbiol.">
        <title>The Global Catalogue of Microorganisms (GCM) 10K type strain sequencing project: providing services to taxonomists for standard genome sequencing and annotation.</title>
        <authorList>
            <consortium name="The Broad Institute Genomics Platform"/>
            <consortium name="The Broad Institute Genome Sequencing Center for Infectious Disease"/>
            <person name="Wu L."/>
            <person name="Ma J."/>
        </authorList>
    </citation>
    <scope>NUCLEOTIDE SEQUENCE [LARGE SCALE GENOMIC DNA]</scope>
    <source>
        <strain evidence="6 7">JCM 16014</strain>
    </source>
</reference>
<dbReference type="InterPro" id="IPR023213">
    <property type="entry name" value="CAT-like_dom_sf"/>
</dbReference>
<dbReference type="Proteomes" id="UP001500751">
    <property type="component" value="Unassembled WGS sequence"/>
</dbReference>
<dbReference type="RefSeq" id="WP_344663989.1">
    <property type="nucleotide sequence ID" value="NZ_BAAAQN010000003.1"/>
</dbReference>
<dbReference type="SUPFAM" id="SSF56801">
    <property type="entry name" value="Acetyl-CoA synthetase-like"/>
    <property type="match status" value="2"/>
</dbReference>
<dbReference type="InterPro" id="IPR036736">
    <property type="entry name" value="ACP-like_sf"/>
</dbReference>
<dbReference type="InterPro" id="IPR000873">
    <property type="entry name" value="AMP-dep_synth/lig_dom"/>
</dbReference>